<reference evidence="1 2" key="1">
    <citation type="submission" date="2020-04" db="EMBL/GenBank/DDBJ databases">
        <authorList>
            <person name="Wallbank WR R."/>
            <person name="Pardo Diaz C."/>
            <person name="Kozak K."/>
            <person name="Martin S."/>
            <person name="Jiggins C."/>
            <person name="Moest M."/>
            <person name="Warren A I."/>
            <person name="Byers J.R.P. K."/>
            <person name="Montejo-Kovacevich G."/>
            <person name="Yen C E."/>
        </authorList>
    </citation>
    <scope>NUCLEOTIDE SEQUENCE [LARGE SCALE GENOMIC DNA]</scope>
</reference>
<dbReference type="Proteomes" id="UP000494106">
    <property type="component" value="Unassembled WGS sequence"/>
</dbReference>
<name>A0A8S1BLB6_ARCPL</name>
<organism evidence="1 2">
    <name type="scientific">Arctia plantaginis</name>
    <name type="common">Wood tiger moth</name>
    <name type="synonym">Phalaena plantaginis</name>
    <dbReference type="NCBI Taxonomy" id="874455"/>
    <lineage>
        <taxon>Eukaryota</taxon>
        <taxon>Metazoa</taxon>
        <taxon>Ecdysozoa</taxon>
        <taxon>Arthropoda</taxon>
        <taxon>Hexapoda</taxon>
        <taxon>Insecta</taxon>
        <taxon>Pterygota</taxon>
        <taxon>Neoptera</taxon>
        <taxon>Endopterygota</taxon>
        <taxon>Lepidoptera</taxon>
        <taxon>Glossata</taxon>
        <taxon>Ditrysia</taxon>
        <taxon>Noctuoidea</taxon>
        <taxon>Erebidae</taxon>
        <taxon>Arctiinae</taxon>
        <taxon>Arctia</taxon>
    </lineage>
</organism>
<dbReference type="AlphaFoldDB" id="A0A8S1BLB6"/>
<keyword evidence="2" id="KW-1185">Reference proteome</keyword>
<dbReference type="OrthoDB" id="7371673at2759"/>
<sequence>MVIKKCFGCKKNITKKSPGLQCSRCFKVVHANSECAKLSKKQLSTLRNSNSIEWSCETCLLNTSRRTSYIIPEDDDADEDSDPGTVITHQSTLDHRKLIQDISRELKKTKWREAIRQIQVLWNFRPIYQTSLTVWAVIELYSSGSMFGLGLPPFKDLPVLKWE</sequence>
<dbReference type="InterPro" id="IPR013083">
    <property type="entry name" value="Znf_RING/FYVE/PHD"/>
</dbReference>
<dbReference type="EMBL" id="CADEBC010000592">
    <property type="protein sequence ID" value="CAB3257765.1"/>
    <property type="molecule type" value="Genomic_DNA"/>
</dbReference>
<dbReference type="Gene3D" id="3.30.40.10">
    <property type="entry name" value="Zinc/RING finger domain, C3HC4 (zinc finger)"/>
    <property type="match status" value="1"/>
</dbReference>
<evidence type="ECO:0000313" key="1">
    <source>
        <dbReference type="EMBL" id="CAB3257765.1"/>
    </source>
</evidence>
<accession>A0A8S1BLB6</accession>
<gene>
    <name evidence="1" type="ORF">APLA_LOCUS16150</name>
</gene>
<dbReference type="InterPro" id="IPR011011">
    <property type="entry name" value="Znf_FYVE_PHD"/>
</dbReference>
<dbReference type="SUPFAM" id="SSF57903">
    <property type="entry name" value="FYVE/PHD zinc finger"/>
    <property type="match status" value="1"/>
</dbReference>
<comment type="caution">
    <text evidence="1">The sequence shown here is derived from an EMBL/GenBank/DDBJ whole genome shotgun (WGS) entry which is preliminary data.</text>
</comment>
<protein>
    <submittedName>
        <fullName evidence="1">Uncharacterized protein</fullName>
    </submittedName>
</protein>
<evidence type="ECO:0000313" key="2">
    <source>
        <dbReference type="Proteomes" id="UP000494106"/>
    </source>
</evidence>
<proteinExistence type="predicted"/>